<evidence type="ECO:0000256" key="1">
    <source>
        <dbReference type="SAM" id="MobiDB-lite"/>
    </source>
</evidence>
<protein>
    <submittedName>
        <fullName evidence="2">Uncharacterized protein</fullName>
    </submittedName>
</protein>
<name>A0A7J6C5F1_9TELE</name>
<accession>A0A7J6C5F1</accession>
<comment type="caution">
    <text evidence="2">The sequence shown here is derived from an EMBL/GenBank/DDBJ whole genome shotgun (WGS) entry which is preliminary data.</text>
</comment>
<dbReference type="AlphaFoldDB" id="A0A7J6C5F1"/>
<evidence type="ECO:0000313" key="2">
    <source>
        <dbReference type="EMBL" id="KAF4102436.1"/>
    </source>
</evidence>
<reference evidence="2 3" key="1">
    <citation type="submission" date="2020-04" db="EMBL/GenBank/DDBJ databases">
        <title>Chromosome-level genome assembly of a cyprinid fish Onychostoma macrolepis by integration of Nanopore Sequencing, Bionano and Hi-C technology.</title>
        <authorList>
            <person name="Wang D."/>
        </authorList>
    </citation>
    <scope>NUCLEOTIDE SEQUENCE [LARGE SCALE GENOMIC DNA]</scope>
    <source>
        <strain evidence="2">SWU-2019</strain>
        <tissue evidence="2">Muscle</tissue>
    </source>
</reference>
<proteinExistence type="predicted"/>
<gene>
    <name evidence="2" type="ORF">G5714_017236</name>
</gene>
<feature type="compositionally biased region" description="Basic and acidic residues" evidence="1">
    <location>
        <begin position="1"/>
        <end position="10"/>
    </location>
</feature>
<feature type="compositionally biased region" description="Polar residues" evidence="1">
    <location>
        <begin position="29"/>
        <end position="38"/>
    </location>
</feature>
<dbReference type="Proteomes" id="UP000579812">
    <property type="component" value="Unassembled WGS sequence"/>
</dbReference>
<feature type="region of interest" description="Disordered" evidence="1">
    <location>
        <begin position="1"/>
        <end position="79"/>
    </location>
</feature>
<keyword evidence="3" id="KW-1185">Reference proteome</keyword>
<sequence length="105" mass="10977">MGSLDGRRSTAGETGGETGQTEKGAMRTRQPNPGTTTEELTKTRQVAGVVNGAVSTSRAPVSPSLNPHDCSDNSWTDSSERSCWVKGHQEQLPSRIKGAGGAGHQ</sequence>
<feature type="compositionally biased region" description="Polar residues" evidence="1">
    <location>
        <begin position="53"/>
        <end position="65"/>
    </location>
</feature>
<dbReference type="EMBL" id="JAAMOB010000017">
    <property type="protein sequence ID" value="KAF4102436.1"/>
    <property type="molecule type" value="Genomic_DNA"/>
</dbReference>
<organism evidence="2 3">
    <name type="scientific">Onychostoma macrolepis</name>
    <dbReference type="NCBI Taxonomy" id="369639"/>
    <lineage>
        <taxon>Eukaryota</taxon>
        <taxon>Metazoa</taxon>
        <taxon>Chordata</taxon>
        <taxon>Craniata</taxon>
        <taxon>Vertebrata</taxon>
        <taxon>Euteleostomi</taxon>
        <taxon>Actinopterygii</taxon>
        <taxon>Neopterygii</taxon>
        <taxon>Teleostei</taxon>
        <taxon>Ostariophysi</taxon>
        <taxon>Cypriniformes</taxon>
        <taxon>Cyprinidae</taxon>
        <taxon>Acrossocheilinae</taxon>
        <taxon>Onychostoma</taxon>
    </lineage>
</organism>
<evidence type="ECO:0000313" key="3">
    <source>
        <dbReference type="Proteomes" id="UP000579812"/>
    </source>
</evidence>